<dbReference type="Proteomes" id="UP001234989">
    <property type="component" value="Chromosome 1"/>
</dbReference>
<organism evidence="1 2">
    <name type="scientific">Solanum verrucosum</name>
    <dbReference type="NCBI Taxonomy" id="315347"/>
    <lineage>
        <taxon>Eukaryota</taxon>
        <taxon>Viridiplantae</taxon>
        <taxon>Streptophyta</taxon>
        <taxon>Embryophyta</taxon>
        <taxon>Tracheophyta</taxon>
        <taxon>Spermatophyta</taxon>
        <taxon>Magnoliopsida</taxon>
        <taxon>eudicotyledons</taxon>
        <taxon>Gunneridae</taxon>
        <taxon>Pentapetalae</taxon>
        <taxon>asterids</taxon>
        <taxon>lamiids</taxon>
        <taxon>Solanales</taxon>
        <taxon>Solanaceae</taxon>
        <taxon>Solanoideae</taxon>
        <taxon>Solaneae</taxon>
        <taxon>Solanum</taxon>
    </lineage>
</organism>
<evidence type="ECO:0000313" key="2">
    <source>
        <dbReference type="Proteomes" id="UP001234989"/>
    </source>
</evidence>
<gene>
    <name evidence="1" type="ORF">MTR67_002193</name>
</gene>
<name>A0AAF0PPZ2_SOLVR</name>
<keyword evidence="2" id="KW-1185">Reference proteome</keyword>
<accession>A0AAF0PPZ2</accession>
<sequence length="74" mass="8213">MFKNVFIVSKNVLRRVTRRSKSGLPISSAIRPLVSSITFIPWTSTSSRSVTLGDPTLHRGTTQRFADCSFLSPT</sequence>
<reference evidence="1" key="1">
    <citation type="submission" date="2023-08" db="EMBL/GenBank/DDBJ databases">
        <title>A de novo genome assembly of Solanum verrucosum Schlechtendal, a Mexican diploid species geographically isolated from the other diploid A-genome species in potato relatives.</title>
        <authorList>
            <person name="Hosaka K."/>
        </authorList>
    </citation>
    <scope>NUCLEOTIDE SEQUENCE</scope>
    <source>
        <tissue evidence="1">Young leaves</tissue>
    </source>
</reference>
<protein>
    <submittedName>
        <fullName evidence="1">Uncharacterized protein</fullName>
    </submittedName>
</protein>
<dbReference type="EMBL" id="CP133612">
    <property type="protein sequence ID" value="WMV08808.1"/>
    <property type="molecule type" value="Genomic_DNA"/>
</dbReference>
<dbReference type="AlphaFoldDB" id="A0AAF0PPZ2"/>
<evidence type="ECO:0000313" key="1">
    <source>
        <dbReference type="EMBL" id="WMV08808.1"/>
    </source>
</evidence>
<proteinExistence type="predicted"/>